<dbReference type="EMBL" id="LJQD01000281">
    <property type="protein sequence ID" value="KPW95027.1"/>
    <property type="molecule type" value="Genomic_DNA"/>
</dbReference>
<dbReference type="PANTHER" id="PTHR43745">
    <property type="entry name" value="NITROREDUCTASE MJ1384-RELATED"/>
    <property type="match status" value="1"/>
</dbReference>
<proteinExistence type="predicted"/>
<sequence length="346" mass="39102">MDLEYAGMIASLSVNSDLRIITFESYALAYLIGENKKVKISFPVVEYLLSFSSQKTLSVASNSVHSSWIEKLKDYGFLKINGDAFSMRSSSAELDHYNWKSASDYLAITHNYPFFEYDKDGRNKDNKRMQEYLAVEEEIERYKAYPCAPVTVKGVNPQSSATLVSAGGIGNDLQNILSAVSLSLGVQKEAQLNTGGRVFKKTVPSGGGRHPVEAYVVDLAAQEIFHFNAATYTLNTLKHVEVPDLYASLFGVRDSYIDFEVNYAIVFTCIWERNMFRYREPRTFRSVHLDVGHASMQIETALLKMNYRNQAQYNFQIINFERMLDLDPLVEGVMSAIMIRGRSNAV</sequence>
<dbReference type="PATRIC" id="fig|264450.4.peg.6078"/>
<dbReference type="InterPro" id="IPR000415">
    <property type="entry name" value="Nitroreductase-like"/>
</dbReference>
<dbReference type="Proteomes" id="UP000050381">
    <property type="component" value="Unassembled WGS sequence"/>
</dbReference>
<dbReference type="GO" id="GO:0016491">
    <property type="term" value="F:oxidoreductase activity"/>
    <property type="evidence" value="ECO:0007669"/>
    <property type="project" value="InterPro"/>
</dbReference>
<evidence type="ECO:0000313" key="2">
    <source>
        <dbReference type="Proteomes" id="UP000050381"/>
    </source>
</evidence>
<evidence type="ECO:0000313" key="1">
    <source>
        <dbReference type="EMBL" id="KPW95027.1"/>
    </source>
</evidence>
<dbReference type="InterPro" id="IPR052544">
    <property type="entry name" value="Bacteriocin_Proc_Enz"/>
</dbReference>
<dbReference type="Gene3D" id="3.40.109.10">
    <property type="entry name" value="NADH Oxidase"/>
    <property type="match status" value="1"/>
</dbReference>
<protein>
    <submittedName>
        <fullName evidence="1">Uncharacterized protein</fullName>
    </submittedName>
</protein>
<dbReference type="AlphaFoldDB" id="A0A0P9N0L7"/>
<gene>
    <name evidence="1" type="ORF">ALO79_05148</name>
</gene>
<reference evidence="1 2" key="1">
    <citation type="submission" date="2015-09" db="EMBL/GenBank/DDBJ databases">
        <title>Genome announcement of multiple Pseudomonas syringae strains.</title>
        <authorList>
            <person name="Thakur S."/>
            <person name="Wang P.W."/>
            <person name="Gong Y."/>
            <person name="Weir B.S."/>
            <person name="Guttman D.S."/>
        </authorList>
    </citation>
    <scope>NUCLEOTIDE SEQUENCE [LARGE SCALE GENOMIC DNA]</scope>
    <source>
        <strain evidence="1 2">ICMP9419</strain>
    </source>
</reference>
<comment type="caution">
    <text evidence="1">The sequence shown here is derived from an EMBL/GenBank/DDBJ whole genome shotgun (WGS) entry which is preliminary data.</text>
</comment>
<dbReference type="PANTHER" id="PTHR43745:SF2">
    <property type="entry name" value="NITROREDUCTASE MJ1384-RELATED"/>
    <property type="match status" value="1"/>
</dbReference>
<name>A0A0P9N0L7_PSESX</name>
<accession>A0A0P9N0L7</accession>
<organism evidence="1 2">
    <name type="scientific">Pseudomonas syringae pv. castaneae</name>
    <dbReference type="NCBI Taxonomy" id="264450"/>
    <lineage>
        <taxon>Bacteria</taxon>
        <taxon>Pseudomonadati</taxon>
        <taxon>Pseudomonadota</taxon>
        <taxon>Gammaproteobacteria</taxon>
        <taxon>Pseudomonadales</taxon>
        <taxon>Pseudomonadaceae</taxon>
        <taxon>Pseudomonas</taxon>
        <taxon>Pseudomonas syringae</taxon>
    </lineage>
</organism>